<dbReference type="AlphaFoldDB" id="A0A4R2I459"/>
<organism evidence="2 3">
    <name type="scientific">Kribbella antiqua</name>
    <dbReference type="NCBI Taxonomy" id="2512217"/>
    <lineage>
        <taxon>Bacteria</taxon>
        <taxon>Bacillati</taxon>
        <taxon>Actinomycetota</taxon>
        <taxon>Actinomycetes</taxon>
        <taxon>Propionibacteriales</taxon>
        <taxon>Kribbellaceae</taxon>
        <taxon>Kribbella</taxon>
    </lineage>
</organism>
<dbReference type="EMBL" id="SLWR01000019">
    <property type="protein sequence ID" value="TCO38961.1"/>
    <property type="molecule type" value="Genomic_DNA"/>
</dbReference>
<feature type="signal peptide" evidence="1">
    <location>
        <begin position="1"/>
        <end position="25"/>
    </location>
</feature>
<protein>
    <submittedName>
        <fullName evidence="2">Uncharacterized protein</fullName>
    </submittedName>
</protein>
<evidence type="ECO:0000313" key="3">
    <source>
        <dbReference type="Proteomes" id="UP000295573"/>
    </source>
</evidence>
<reference evidence="2 3" key="1">
    <citation type="journal article" date="2015" name="Stand. Genomic Sci.">
        <title>Genomic Encyclopedia of Bacterial and Archaeal Type Strains, Phase III: the genomes of soil and plant-associated and newly described type strains.</title>
        <authorList>
            <person name="Whitman W.B."/>
            <person name="Woyke T."/>
            <person name="Klenk H.P."/>
            <person name="Zhou Y."/>
            <person name="Lilburn T.G."/>
            <person name="Beck B.J."/>
            <person name="De Vos P."/>
            <person name="Vandamme P."/>
            <person name="Eisen J.A."/>
            <person name="Garrity G."/>
            <person name="Hugenholtz P."/>
            <person name="Kyrpides N.C."/>
        </authorList>
    </citation>
    <scope>NUCLEOTIDE SEQUENCE [LARGE SCALE GENOMIC DNA]</scope>
    <source>
        <strain evidence="2 3">VKM Ac-2541</strain>
    </source>
</reference>
<keyword evidence="3" id="KW-1185">Reference proteome</keyword>
<feature type="chain" id="PRO_5039274561" evidence="1">
    <location>
        <begin position="26"/>
        <end position="218"/>
    </location>
</feature>
<keyword evidence="1" id="KW-0732">Signal</keyword>
<dbReference type="Proteomes" id="UP000295573">
    <property type="component" value="Unassembled WGS sequence"/>
</dbReference>
<gene>
    <name evidence="2" type="ORF">EV646_1191</name>
</gene>
<comment type="caution">
    <text evidence="2">The sequence shown here is derived from an EMBL/GenBank/DDBJ whole genome shotgun (WGS) entry which is preliminary data.</text>
</comment>
<name>A0A4R2I459_9ACTN</name>
<sequence>MGVCVHARGAIGRVALMGALLACLASCGGQSGSAQPTVTQTMVYVPTVQPSSPAPSVSGGDASTIEGRLATCRELRYFDLAPVTTGNSTVAGGVLGQWFRANESNDDPRWVGCVVEDPSNELGMYIASTHLLTGMVEGGVRPADGSGPERTIEVRATDPQQVEGNWVNVTETMNLHVVFHALAPYKTGFVFLKGLQITARKVVIHGTDLGPGGTYGTM</sequence>
<proteinExistence type="predicted"/>
<accession>A0A4R2I459</accession>
<evidence type="ECO:0000256" key="1">
    <source>
        <dbReference type="SAM" id="SignalP"/>
    </source>
</evidence>
<evidence type="ECO:0000313" key="2">
    <source>
        <dbReference type="EMBL" id="TCO38961.1"/>
    </source>
</evidence>